<evidence type="ECO:0000259" key="3">
    <source>
        <dbReference type="Pfam" id="PF00085"/>
    </source>
</evidence>
<dbReference type="EMBL" id="DF974761">
    <property type="protein sequence ID" value="GAU50413.1"/>
    <property type="molecule type" value="Genomic_DNA"/>
</dbReference>
<evidence type="ECO:0000313" key="4">
    <source>
        <dbReference type="EMBL" id="GAU50413.1"/>
    </source>
</evidence>
<dbReference type="Proteomes" id="UP000242715">
    <property type="component" value="Unassembled WGS sequence"/>
</dbReference>
<dbReference type="InterPro" id="IPR013766">
    <property type="entry name" value="Thioredoxin_domain"/>
</dbReference>
<dbReference type="InterPro" id="IPR036249">
    <property type="entry name" value="Thioredoxin-like_sf"/>
</dbReference>
<keyword evidence="1" id="KW-0175">Coiled coil</keyword>
<dbReference type="Pfam" id="PF00085">
    <property type="entry name" value="Thioredoxin"/>
    <property type="match status" value="1"/>
</dbReference>
<dbReference type="Gene3D" id="3.40.30.10">
    <property type="entry name" value="Glutaredoxin"/>
    <property type="match status" value="1"/>
</dbReference>
<dbReference type="GO" id="GO:0003756">
    <property type="term" value="F:protein disulfide isomerase activity"/>
    <property type="evidence" value="ECO:0007669"/>
    <property type="project" value="TreeGrafter"/>
</dbReference>
<protein>
    <recommendedName>
        <fullName evidence="3">Thioredoxin domain-containing protein</fullName>
    </recommendedName>
</protein>
<feature type="compositionally biased region" description="Low complexity" evidence="2">
    <location>
        <begin position="72"/>
        <end position="92"/>
    </location>
</feature>
<gene>
    <name evidence="4" type="ORF">TSUD_244600</name>
</gene>
<evidence type="ECO:0000256" key="1">
    <source>
        <dbReference type="SAM" id="Coils"/>
    </source>
</evidence>
<feature type="coiled-coil region" evidence="1">
    <location>
        <begin position="183"/>
        <end position="231"/>
    </location>
</feature>
<evidence type="ECO:0000313" key="5">
    <source>
        <dbReference type="Proteomes" id="UP000242715"/>
    </source>
</evidence>
<organism evidence="4 5">
    <name type="scientific">Trifolium subterraneum</name>
    <name type="common">Subterranean clover</name>
    <dbReference type="NCBI Taxonomy" id="3900"/>
    <lineage>
        <taxon>Eukaryota</taxon>
        <taxon>Viridiplantae</taxon>
        <taxon>Streptophyta</taxon>
        <taxon>Embryophyta</taxon>
        <taxon>Tracheophyta</taxon>
        <taxon>Spermatophyta</taxon>
        <taxon>Magnoliopsida</taxon>
        <taxon>eudicotyledons</taxon>
        <taxon>Gunneridae</taxon>
        <taxon>Pentapetalae</taxon>
        <taxon>rosids</taxon>
        <taxon>fabids</taxon>
        <taxon>Fabales</taxon>
        <taxon>Fabaceae</taxon>
        <taxon>Papilionoideae</taxon>
        <taxon>50 kb inversion clade</taxon>
        <taxon>NPAAA clade</taxon>
        <taxon>Hologalegina</taxon>
        <taxon>IRL clade</taxon>
        <taxon>Trifolieae</taxon>
        <taxon>Trifolium</taxon>
    </lineage>
</organism>
<dbReference type="GO" id="GO:0006457">
    <property type="term" value="P:protein folding"/>
    <property type="evidence" value="ECO:0007669"/>
    <property type="project" value="TreeGrafter"/>
</dbReference>
<feature type="region of interest" description="Disordered" evidence="2">
    <location>
        <begin position="1"/>
        <end position="52"/>
    </location>
</feature>
<dbReference type="PANTHER" id="PTHR45672:SF17">
    <property type="entry name" value="PROTEIN DISULFIDE-ISOMERASE LIKE 2-1"/>
    <property type="match status" value="1"/>
</dbReference>
<feature type="compositionally biased region" description="Polar residues" evidence="2">
    <location>
        <begin position="43"/>
        <end position="52"/>
    </location>
</feature>
<dbReference type="InterPro" id="IPR051063">
    <property type="entry name" value="PDI"/>
</dbReference>
<proteinExistence type="predicted"/>
<sequence length="330" mass="37237">MHPKENRKVNIPSKKKRMTTSHRVNHAAKHAHTSAVESPIDDNATTPGQLNARQDDVEQSNTGFVLQNTVASSSSPTIDPSSSAQPSTSISSRHTLESHDPTLSLLAHSGDDRVQGSQPSHLEDEKAPDGRPYIFPDGRGWNPCRVASKALTFVIQSQFRRPWSTWGKIPRKRVNRMFMKFGIEAVVQRANAAEEDARVAREECQRANQRTKNLERQMKKLAQRVSCIKCDQHRRHRDYEEDDSDSMDECGLCKSLAPIYEKVAATFKSEDKVVIVNLDADKYRDLVEKYGFSGFLTLKPFPEGSKAGEETWMVYFMVLDPVVLLKAKKL</sequence>
<feature type="region of interest" description="Disordered" evidence="2">
    <location>
        <begin position="107"/>
        <end position="132"/>
    </location>
</feature>
<feature type="domain" description="Thioredoxin" evidence="3">
    <location>
        <begin position="250"/>
        <end position="308"/>
    </location>
</feature>
<dbReference type="PANTHER" id="PTHR45672">
    <property type="entry name" value="PROTEIN DISULFIDE-ISOMERASE C17H9.14C-RELATED"/>
    <property type="match status" value="1"/>
</dbReference>
<keyword evidence="5" id="KW-1185">Reference proteome</keyword>
<accession>A0A2Z6P6W7</accession>
<dbReference type="AlphaFoldDB" id="A0A2Z6P6W7"/>
<evidence type="ECO:0000256" key="2">
    <source>
        <dbReference type="SAM" id="MobiDB-lite"/>
    </source>
</evidence>
<dbReference type="GO" id="GO:0005783">
    <property type="term" value="C:endoplasmic reticulum"/>
    <property type="evidence" value="ECO:0007669"/>
    <property type="project" value="TreeGrafter"/>
</dbReference>
<feature type="compositionally biased region" description="Basic residues" evidence="2">
    <location>
        <begin position="13"/>
        <end position="32"/>
    </location>
</feature>
<dbReference type="SUPFAM" id="SSF52833">
    <property type="entry name" value="Thioredoxin-like"/>
    <property type="match status" value="1"/>
</dbReference>
<feature type="region of interest" description="Disordered" evidence="2">
    <location>
        <begin position="70"/>
        <end position="95"/>
    </location>
</feature>
<reference evidence="5" key="1">
    <citation type="journal article" date="2017" name="Front. Plant Sci.">
        <title>Climate Clever Clovers: New Paradigm to Reduce the Environmental Footprint of Ruminants by Breeding Low Methanogenic Forages Utilizing Haplotype Variation.</title>
        <authorList>
            <person name="Kaur P."/>
            <person name="Appels R."/>
            <person name="Bayer P.E."/>
            <person name="Keeble-Gagnere G."/>
            <person name="Wang J."/>
            <person name="Hirakawa H."/>
            <person name="Shirasawa K."/>
            <person name="Vercoe P."/>
            <person name="Stefanova K."/>
            <person name="Durmic Z."/>
            <person name="Nichols P."/>
            <person name="Revell C."/>
            <person name="Isobe S.N."/>
            <person name="Edwards D."/>
            <person name="Erskine W."/>
        </authorList>
    </citation>
    <scope>NUCLEOTIDE SEQUENCE [LARGE SCALE GENOMIC DNA]</scope>
    <source>
        <strain evidence="5">cv. Daliak</strain>
    </source>
</reference>
<name>A0A2Z6P6W7_TRISU</name>
<dbReference type="OrthoDB" id="10264505at2759"/>